<reference evidence="6" key="1">
    <citation type="journal article" date="2019" name="Int. J. Syst. Evol. Microbiol.">
        <title>The Global Catalogue of Microorganisms (GCM) 10K type strain sequencing project: providing services to taxonomists for standard genome sequencing and annotation.</title>
        <authorList>
            <consortium name="The Broad Institute Genomics Platform"/>
            <consortium name="The Broad Institute Genome Sequencing Center for Infectious Disease"/>
            <person name="Wu L."/>
            <person name="Ma J."/>
        </authorList>
    </citation>
    <scope>NUCLEOTIDE SEQUENCE [LARGE SCALE GENOMIC DNA]</scope>
    <source>
        <strain evidence="6">KACC 12507</strain>
    </source>
</reference>
<name>A0ABV9LW86_9ALTE</name>
<dbReference type="InterPro" id="IPR029056">
    <property type="entry name" value="Ribokinase-like"/>
</dbReference>
<dbReference type="InterPro" id="IPR011611">
    <property type="entry name" value="PfkB_dom"/>
</dbReference>
<keyword evidence="2" id="KW-0808">Transferase</keyword>
<dbReference type="CDD" id="cd01166">
    <property type="entry name" value="KdgK"/>
    <property type="match status" value="1"/>
</dbReference>
<dbReference type="InterPro" id="IPR050306">
    <property type="entry name" value="PfkB_Carbo_kinase"/>
</dbReference>
<comment type="similarity">
    <text evidence="1">Belongs to the carbohydrate kinase PfkB family.</text>
</comment>
<dbReference type="Gene3D" id="3.40.1190.20">
    <property type="match status" value="1"/>
</dbReference>
<protein>
    <submittedName>
        <fullName evidence="5">Sugar kinase</fullName>
    </submittedName>
</protein>
<comment type="caution">
    <text evidence="5">The sequence shown here is derived from an EMBL/GenBank/DDBJ whole genome shotgun (WGS) entry which is preliminary data.</text>
</comment>
<dbReference type="PANTHER" id="PTHR43085:SF15">
    <property type="entry name" value="2-DEHYDRO-3-DEOXYGLUCONOKINASE"/>
    <property type="match status" value="1"/>
</dbReference>
<evidence type="ECO:0000313" key="5">
    <source>
        <dbReference type="EMBL" id="MFC4700228.1"/>
    </source>
</evidence>
<proteinExistence type="inferred from homology"/>
<evidence type="ECO:0000256" key="1">
    <source>
        <dbReference type="ARBA" id="ARBA00010688"/>
    </source>
</evidence>
<dbReference type="PANTHER" id="PTHR43085">
    <property type="entry name" value="HEXOKINASE FAMILY MEMBER"/>
    <property type="match status" value="1"/>
</dbReference>
<sequence length="312" mass="34271">MNKIFFLGECMIELRRTDKTNMRQSFAGDVFNSAVYLKRCFNKVSCAMVTALGEDKLSTEMVEAFEQAGLDTGLVFRHPHKNAGLYAIETDDKGERSFTYWRSDSAARTLARFLDKKVLSAFKAGDLLFFSGISLAVIAPQDREVFWQKLSALKDAGAVLVFDPNYRARMWQSTDEAKYAFDKAFSMAQIALPGVEDLSALYGINDARGVIEYCQSHDIKEVVVKDGPNSVLSLSQGHIEHHTIVPNQNVVDTTSAGDAFNGVYLGARMNDLDIDKSIALAAKAASIVIQHSGAIAPKEAFTDGMSPLLSSE</sequence>
<evidence type="ECO:0000313" key="6">
    <source>
        <dbReference type="Proteomes" id="UP001595897"/>
    </source>
</evidence>
<dbReference type="RefSeq" id="WP_382407465.1">
    <property type="nucleotide sequence ID" value="NZ_JBHSGU010000002.1"/>
</dbReference>
<keyword evidence="3 5" id="KW-0418">Kinase</keyword>
<evidence type="ECO:0000259" key="4">
    <source>
        <dbReference type="Pfam" id="PF00294"/>
    </source>
</evidence>
<evidence type="ECO:0000256" key="3">
    <source>
        <dbReference type="ARBA" id="ARBA00022777"/>
    </source>
</evidence>
<keyword evidence="6" id="KW-1185">Reference proteome</keyword>
<dbReference type="Pfam" id="PF00294">
    <property type="entry name" value="PfkB"/>
    <property type="match status" value="1"/>
</dbReference>
<dbReference type="EMBL" id="JBHSGU010000002">
    <property type="protein sequence ID" value="MFC4700228.1"/>
    <property type="molecule type" value="Genomic_DNA"/>
</dbReference>
<accession>A0ABV9LW86</accession>
<dbReference type="GO" id="GO:0016301">
    <property type="term" value="F:kinase activity"/>
    <property type="evidence" value="ECO:0007669"/>
    <property type="project" value="UniProtKB-KW"/>
</dbReference>
<dbReference type="Proteomes" id="UP001595897">
    <property type="component" value="Unassembled WGS sequence"/>
</dbReference>
<feature type="domain" description="Carbohydrate kinase PfkB" evidence="4">
    <location>
        <begin position="1"/>
        <end position="298"/>
    </location>
</feature>
<evidence type="ECO:0000256" key="2">
    <source>
        <dbReference type="ARBA" id="ARBA00022679"/>
    </source>
</evidence>
<gene>
    <name evidence="5" type="ORF">ACFO4O_08680</name>
</gene>
<dbReference type="SUPFAM" id="SSF53613">
    <property type="entry name" value="Ribokinase-like"/>
    <property type="match status" value="1"/>
</dbReference>
<organism evidence="5 6">
    <name type="scientific">Glaciecola siphonariae</name>
    <dbReference type="NCBI Taxonomy" id="521012"/>
    <lineage>
        <taxon>Bacteria</taxon>
        <taxon>Pseudomonadati</taxon>
        <taxon>Pseudomonadota</taxon>
        <taxon>Gammaproteobacteria</taxon>
        <taxon>Alteromonadales</taxon>
        <taxon>Alteromonadaceae</taxon>
        <taxon>Glaciecola</taxon>
    </lineage>
</organism>